<dbReference type="SUPFAM" id="SSF75420">
    <property type="entry name" value="YhbC-like, N-terminal domain"/>
    <property type="match status" value="1"/>
</dbReference>
<dbReference type="PANTHER" id="PTHR33867:SF1">
    <property type="entry name" value="RIBOSOME MATURATION FACTOR RIMP"/>
    <property type="match status" value="1"/>
</dbReference>
<dbReference type="InterPro" id="IPR035956">
    <property type="entry name" value="RimP_N_sf"/>
</dbReference>
<dbReference type="Proteomes" id="UP000094378">
    <property type="component" value="Chromosome"/>
</dbReference>
<dbReference type="SUPFAM" id="SSF74942">
    <property type="entry name" value="YhbC-like, C-terminal domain"/>
    <property type="match status" value="1"/>
</dbReference>
<evidence type="ECO:0000256" key="1">
    <source>
        <dbReference type="ARBA" id="ARBA00022490"/>
    </source>
</evidence>
<reference evidence="5 6" key="1">
    <citation type="submission" date="2016-08" db="EMBL/GenBank/DDBJ databases">
        <title>Complete genome sequence of Spiroplasma helicoides TABS-2 (DSM 22551).</title>
        <authorList>
            <person name="Shen W.-Y."/>
            <person name="Lo W.-S."/>
            <person name="Lai Y.-C."/>
            <person name="Kuo C.-H."/>
        </authorList>
    </citation>
    <scope>NUCLEOTIDE SEQUENCE [LARGE SCALE GENOMIC DNA]</scope>
    <source>
        <strain evidence="5 6">TABS-2</strain>
    </source>
</reference>
<dbReference type="Pfam" id="PF02576">
    <property type="entry name" value="RimP_N"/>
    <property type="match status" value="1"/>
</dbReference>
<organism evidence="5 6">
    <name type="scientific">Spiroplasma helicoides</name>
    <dbReference type="NCBI Taxonomy" id="216938"/>
    <lineage>
        <taxon>Bacteria</taxon>
        <taxon>Bacillati</taxon>
        <taxon>Mycoplasmatota</taxon>
        <taxon>Mollicutes</taxon>
        <taxon>Entomoplasmatales</taxon>
        <taxon>Spiroplasmataceae</taxon>
        <taxon>Spiroplasma</taxon>
    </lineage>
</organism>
<dbReference type="OrthoDB" id="398614at2"/>
<dbReference type="PATRIC" id="fig|216938.3.peg.692"/>
<comment type="function">
    <text evidence="3">Required for maturation of 30S ribosomal subunits.</text>
</comment>
<dbReference type="AlphaFoldDB" id="A0A1B3SL36"/>
<dbReference type="Gene3D" id="3.30.300.70">
    <property type="entry name" value="RimP-like superfamily, N-terminal"/>
    <property type="match status" value="1"/>
</dbReference>
<dbReference type="RefSeq" id="WP_069116718.1">
    <property type="nucleotide sequence ID" value="NZ_CP017015.1"/>
</dbReference>
<sequence length="163" mass="18968">MSKQIVEQNYLGKINQILESNNLKLYELNWVFEYETDVLQILVVNKDESIKNVEFDALVKSNEAISAMLDEDTLLKNAYVLEVSSAGAERQVKDKETLLNNIGSYFYIKSNLGIENIYEFNATLKSYDKESDEFVFEFFIKGRPKKAKLKFDDISFIRFAIKF</sequence>
<protein>
    <recommendedName>
        <fullName evidence="3">Ribosome maturation factor RimP</fullName>
    </recommendedName>
</protein>
<dbReference type="GO" id="GO:0005829">
    <property type="term" value="C:cytosol"/>
    <property type="evidence" value="ECO:0007669"/>
    <property type="project" value="TreeGrafter"/>
</dbReference>
<keyword evidence="1 3" id="KW-0963">Cytoplasm</keyword>
<dbReference type="GO" id="GO:0006412">
    <property type="term" value="P:translation"/>
    <property type="evidence" value="ECO:0007669"/>
    <property type="project" value="TreeGrafter"/>
</dbReference>
<proteinExistence type="inferred from homology"/>
<keyword evidence="2 3" id="KW-0690">Ribosome biogenesis</keyword>
<dbReference type="InterPro" id="IPR028989">
    <property type="entry name" value="RimP_N"/>
</dbReference>
<dbReference type="EMBL" id="CP017015">
    <property type="protein sequence ID" value="AOG60630.1"/>
    <property type="molecule type" value="Genomic_DNA"/>
</dbReference>
<keyword evidence="6" id="KW-1185">Reference proteome</keyword>
<feature type="domain" description="Ribosome maturation factor RimP N-terminal" evidence="4">
    <location>
        <begin position="14"/>
        <end position="89"/>
    </location>
</feature>
<gene>
    <name evidence="3 5" type="primary">rimP</name>
    <name evidence="5" type="ORF">SHELI_v1c06790</name>
</gene>
<accession>A0A1B3SL36</accession>
<dbReference type="KEGG" id="shj:SHELI_v1c06790"/>
<dbReference type="HAMAP" id="MF_01077">
    <property type="entry name" value="RimP"/>
    <property type="match status" value="1"/>
</dbReference>
<name>A0A1B3SL36_9MOLU</name>
<comment type="similarity">
    <text evidence="3">Belongs to the RimP family.</text>
</comment>
<dbReference type="InterPro" id="IPR036847">
    <property type="entry name" value="RimP_C_sf"/>
</dbReference>
<dbReference type="STRING" id="216938.SHELI_v1c06790"/>
<dbReference type="GO" id="GO:0000028">
    <property type="term" value="P:ribosomal small subunit assembly"/>
    <property type="evidence" value="ECO:0007669"/>
    <property type="project" value="TreeGrafter"/>
</dbReference>
<dbReference type="PANTHER" id="PTHR33867">
    <property type="entry name" value="RIBOSOME MATURATION FACTOR RIMP"/>
    <property type="match status" value="1"/>
</dbReference>
<evidence type="ECO:0000256" key="2">
    <source>
        <dbReference type="ARBA" id="ARBA00022517"/>
    </source>
</evidence>
<evidence type="ECO:0000256" key="3">
    <source>
        <dbReference type="HAMAP-Rule" id="MF_01077"/>
    </source>
</evidence>
<dbReference type="Gene3D" id="2.30.30.180">
    <property type="entry name" value="Ribosome maturation factor RimP, C-terminal domain"/>
    <property type="match status" value="1"/>
</dbReference>
<evidence type="ECO:0000259" key="4">
    <source>
        <dbReference type="Pfam" id="PF02576"/>
    </source>
</evidence>
<dbReference type="InterPro" id="IPR003728">
    <property type="entry name" value="Ribosome_maturation_RimP"/>
</dbReference>
<evidence type="ECO:0000313" key="5">
    <source>
        <dbReference type="EMBL" id="AOG60630.1"/>
    </source>
</evidence>
<comment type="subcellular location">
    <subcellularLocation>
        <location evidence="3">Cytoplasm</location>
    </subcellularLocation>
</comment>
<evidence type="ECO:0000313" key="6">
    <source>
        <dbReference type="Proteomes" id="UP000094378"/>
    </source>
</evidence>